<feature type="region of interest" description="Disordered" evidence="2">
    <location>
        <begin position="127"/>
        <end position="246"/>
    </location>
</feature>
<keyword evidence="3" id="KW-1133">Transmembrane helix</keyword>
<protein>
    <submittedName>
        <fullName evidence="4">Uncharacterized protein</fullName>
    </submittedName>
</protein>
<feature type="compositionally biased region" description="Low complexity" evidence="2">
    <location>
        <begin position="234"/>
        <end position="246"/>
    </location>
</feature>
<organism evidence="4">
    <name type="scientific">Rosellinia necatrix</name>
    <name type="common">White root-rot fungus</name>
    <dbReference type="NCBI Taxonomy" id="77044"/>
    <lineage>
        <taxon>Eukaryota</taxon>
        <taxon>Fungi</taxon>
        <taxon>Dikarya</taxon>
        <taxon>Ascomycota</taxon>
        <taxon>Pezizomycotina</taxon>
        <taxon>Sordariomycetes</taxon>
        <taxon>Xylariomycetidae</taxon>
        <taxon>Xylariales</taxon>
        <taxon>Xylariaceae</taxon>
        <taxon>Rosellinia</taxon>
    </lineage>
</organism>
<proteinExistence type="predicted"/>
<evidence type="ECO:0000313" key="5">
    <source>
        <dbReference type="Proteomes" id="UP000054516"/>
    </source>
</evidence>
<evidence type="ECO:0000256" key="2">
    <source>
        <dbReference type="SAM" id="MobiDB-lite"/>
    </source>
</evidence>
<name>A0A1W2TTX3_ROSNE</name>
<reference evidence="4" key="1">
    <citation type="submission" date="2016-03" db="EMBL/GenBank/DDBJ databases">
        <title>Draft genome sequence of Rosellinia necatrix.</title>
        <authorList>
            <person name="Kanematsu S."/>
        </authorList>
    </citation>
    <scope>NUCLEOTIDE SEQUENCE [LARGE SCALE GENOMIC DNA]</scope>
    <source>
        <strain evidence="4">W97</strain>
    </source>
</reference>
<feature type="transmembrane region" description="Helical" evidence="3">
    <location>
        <begin position="330"/>
        <end position="351"/>
    </location>
</feature>
<feature type="coiled-coil region" evidence="1">
    <location>
        <begin position="95"/>
        <end position="125"/>
    </location>
</feature>
<keyword evidence="5" id="KW-1185">Reference proteome</keyword>
<feature type="compositionally biased region" description="Basic and acidic residues" evidence="2">
    <location>
        <begin position="363"/>
        <end position="374"/>
    </location>
</feature>
<sequence length="488" mass="51674">MAPLAHKCYSNSMDVFNAAQRHLDELVSYPWYTASRATGDEALAKRQQVGVLEAMNGVDAARLLDASHSCGACGLDACYRAIYRGAAAPLAAALVDEAKAKLAELEAIAARIENRNEIISKLEQDLKTNDRTTKSPNTALPAGGGTVYSNKTSPHHSASLTAEATPPNSKNSGCNSGSDDSGTPDRPALESPNLVDADLPPISAPALIPTPSTRGGGAAPPPPTTTTPRPPRAPHNTRATTTRANQTALALARARTRTLLDELPLSAIYGVQYAAPALPQQQQQQRLVVFSDLGPNDAPTATTTTTVAGVLSRVRGGAVLRALRAGPGVVFVYFACAGAARAYVEYVGGLIRRRRQRRRLRGTNHDHDHDHDHDGDDDDDDVLAFRSGGGVVTPTSTPPPRITLVPTPSYPASPALLADVRERGVTRCLGLPLWPSSSSSSSSTVMIVSFRDVERARDAFDLICHSFPESLVFYAPDPCAGPLEELGC</sequence>
<accession>A0A1W2TTX3</accession>
<feature type="compositionally biased region" description="Pro residues" evidence="2">
    <location>
        <begin position="219"/>
        <end position="233"/>
    </location>
</feature>
<dbReference type="Proteomes" id="UP000054516">
    <property type="component" value="Unassembled WGS sequence"/>
</dbReference>
<dbReference type="OrthoDB" id="5244622at2759"/>
<keyword evidence="3" id="KW-0812">Transmembrane</keyword>
<dbReference type="AlphaFoldDB" id="A0A1W2TTX3"/>
<gene>
    <name evidence="4" type="ORF">SAMD00023353_6100300</name>
</gene>
<evidence type="ECO:0000256" key="1">
    <source>
        <dbReference type="SAM" id="Coils"/>
    </source>
</evidence>
<keyword evidence="3" id="KW-0472">Membrane</keyword>
<feature type="compositionally biased region" description="Polar residues" evidence="2">
    <location>
        <begin position="147"/>
        <end position="162"/>
    </location>
</feature>
<evidence type="ECO:0000256" key="3">
    <source>
        <dbReference type="SAM" id="Phobius"/>
    </source>
</evidence>
<keyword evidence="1" id="KW-0175">Coiled coil</keyword>
<feature type="region of interest" description="Disordered" evidence="2">
    <location>
        <begin position="362"/>
        <end position="402"/>
    </location>
</feature>
<feature type="compositionally biased region" description="Low complexity" evidence="2">
    <location>
        <begin position="168"/>
        <end position="181"/>
    </location>
</feature>
<dbReference type="EMBL" id="DF977506">
    <property type="protein sequence ID" value="GAP92021.2"/>
    <property type="molecule type" value="Genomic_DNA"/>
</dbReference>
<evidence type="ECO:0000313" key="4">
    <source>
        <dbReference type="EMBL" id="GAP92021.2"/>
    </source>
</evidence>